<keyword evidence="2" id="KW-0150">Chloroplast</keyword>
<evidence type="ECO:0000313" key="5">
    <source>
        <dbReference type="EMBL" id="KAG0569276.1"/>
    </source>
</evidence>
<dbReference type="GO" id="GO:0009507">
    <property type="term" value="C:chloroplast"/>
    <property type="evidence" value="ECO:0007669"/>
    <property type="project" value="UniProtKB-SubCell"/>
</dbReference>
<dbReference type="EMBL" id="CM026427">
    <property type="protein sequence ID" value="KAG0569276.1"/>
    <property type="molecule type" value="Genomic_DNA"/>
</dbReference>
<dbReference type="Pfam" id="PF04278">
    <property type="entry name" value="Tic22"/>
    <property type="match status" value="1"/>
</dbReference>
<gene>
    <name evidence="5" type="ORF">KC19_6G079300</name>
</gene>
<dbReference type="GO" id="GO:0015031">
    <property type="term" value="P:protein transport"/>
    <property type="evidence" value="ECO:0007669"/>
    <property type="project" value="InterPro"/>
</dbReference>
<evidence type="ECO:0000256" key="2">
    <source>
        <dbReference type="ARBA" id="ARBA00022528"/>
    </source>
</evidence>
<keyword evidence="6" id="KW-1185">Reference proteome</keyword>
<evidence type="ECO:0000313" key="6">
    <source>
        <dbReference type="Proteomes" id="UP000822688"/>
    </source>
</evidence>
<sequence>MDPVMAGNGEACHMSNGSEKVEPFPVLGPRFPALKFPNPAALSSWVQTVASNLVCAVQPFQTLKTEGFNCLSLVVDHKPIVAPLPVPYLALNNLVVPVPSSTPTVAAPQKSVSSKPQDPAAKDNVASEKGEVSSTGPAFIGQVYTMCDASRRGLIAVRPADVLKKIKVPPYMKFMEQAYERAMNLLFSDDMKGPVFRFYFNRDDAAEYVRRLNISGSTVGPCSLDAAYKYYKSKQDMFKFMADHRQVRIAKDLVRRERGDKAAKRLKGVPVFTARNLTIAMSTPQGVRWFRPYFFNKKQLDNLIGHSVDHYYEMLISARRAQRHSQIAENSGGDSFAGGEPMEDELDGLMDPPEVQELMEELGQGGGGMEFVGLKVLEAQVMDLADRVLLGHQWSRRMIHLQPRFPVIVDSFERLVSASELDPSGSKGRVPSPKDPLRTEEVQEKSSGSQGDGRDEGTSNSGNDEGRNSSDNSKSVSKDYTEGGSPSKSPFNLFGKKWGINANLLFKRKDSGNAGMLEEDSDSDYLEETAQKDPPGKGTFQPKLTMMGIAMNVNKLEGGLQQAMAAAAKDVEDRVRKGEGAGPEHGPLFIANLGATQEWGRAVSGPSDKQ</sequence>
<comment type="subcellular location">
    <subcellularLocation>
        <location evidence="1">Plastid</location>
        <location evidence="1">Chloroplast</location>
    </subcellularLocation>
</comment>
<comment type="caution">
    <text evidence="5">The sequence shown here is derived from an EMBL/GenBank/DDBJ whole genome shotgun (WGS) entry which is preliminary data.</text>
</comment>
<protein>
    <submittedName>
        <fullName evidence="5">Uncharacterized protein</fullName>
    </submittedName>
</protein>
<feature type="compositionally biased region" description="Basic and acidic residues" evidence="4">
    <location>
        <begin position="435"/>
        <end position="444"/>
    </location>
</feature>
<keyword evidence="3" id="KW-0934">Plastid</keyword>
<dbReference type="PANTHER" id="PTHR35138:SF1">
    <property type="entry name" value="MYB-LIKE DOMAIN-CONTAINING PROTEIN"/>
    <property type="match status" value="1"/>
</dbReference>
<dbReference type="AlphaFoldDB" id="A0A8T0HBQ4"/>
<name>A0A8T0HBQ4_CERPU</name>
<dbReference type="Proteomes" id="UP000822688">
    <property type="component" value="Chromosome 6"/>
</dbReference>
<feature type="region of interest" description="Disordered" evidence="4">
    <location>
        <begin position="105"/>
        <end position="133"/>
    </location>
</feature>
<dbReference type="InterPro" id="IPR007378">
    <property type="entry name" value="Tic22-like"/>
</dbReference>
<evidence type="ECO:0000256" key="4">
    <source>
        <dbReference type="SAM" id="MobiDB-lite"/>
    </source>
</evidence>
<feature type="region of interest" description="Disordered" evidence="4">
    <location>
        <begin position="513"/>
        <end position="539"/>
    </location>
</feature>
<evidence type="ECO:0000256" key="3">
    <source>
        <dbReference type="ARBA" id="ARBA00022640"/>
    </source>
</evidence>
<proteinExistence type="predicted"/>
<reference evidence="5 6" key="1">
    <citation type="submission" date="2020-06" db="EMBL/GenBank/DDBJ databases">
        <title>WGS assembly of Ceratodon purpureus strain R40.</title>
        <authorList>
            <person name="Carey S.B."/>
            <person name="Jenkins J."/>
            <person name="Shu S."/>
            <person name="Lovell J.T."/>
            <person name="Sreedasyam A."/>
            <person name="Maumus F."/>
            <person name="Tiley G.P."/>
            <person name="Fernandez-Pozo N."/>
            <person name="Barry K."/>
            <person name="Chen C."/>
            <person name="Wang M."/>
            <person name="Lipzen A."/>
            <person name="Daum C."/>
            <person name="Saski C.A."/>
            <person name="Payton A.C."/>
            <person name="Mcbreen J.C."/>
            <person name="Conrad R.E."/>
            <person name="Kollar L.M."/>
            <person name="Olsson S."/>
            <person name="Huttunen S."/>
            <person name="Landis J.B."/>
            <person name="Wickett N.J."/>
            <person name="Johnson M.G."/>
            <person name="Rensing S.A."/>
            <person name="Grimwood J."/>
            <person name="Schmutz J."/>
            <person name="Mcdaniel S.F."/>
        </authorList>
    </citation>
    <scope>NUCLEOTIDE SEQUENCE [LARGE SCALE GENOMIC DNA]</scope>
    <source>
        <strain evidence="5 6">R40</strain>
    </source>
</reference>
<feature type="region of interest" description="Disordered" evidence="4">
    <location>
        <begin position="419"/>
        <end position="492"/>
    </location>
</feature>
<dbReference type="OrthoDB" id="1926316at2759"/>
<evidence type="ECO:0000256" key="1">
    <source>
        <dbReference type="ARBA" id="ARBA00004229"/>
    </source>
</evidence>
<dbReference type="PANTHER" id="PTHR35138">
    <property type="entry name" value="OS01G0225300 PROTEIN"/>
    <property type="match status" value="1"/>
</dbReference>
<organism evidence="5 6">
    <name type="scientific">Ceratodon purpureus</name>
    <name type="common">Fire moss</name>
    <name type="synonym">Dicranum purpureum</name>
    <dbReference type="NCBI Taxonomy" id="3225"/>
    <lineage>
        <taxon>Eukaryota</taxon>
        <taxon>Viridiplantae</taxon>
        <taxon>Streptophyta</taxon>
        <taxon>Embryophyta</taxon>
        <taxon>Bryophyta</taxon>
        <taxon>Bryophytina</taxon>
        <taxon>Bryopsida</taxon>
        <taxon>Dicranidae</taxon>
        <taxon>Pseudoditrichales</taxon>
        <taxon>Ditrichaceae</taxon>
        <taxon>Ceratodon</taxon>
    </lineage>
</organism>
<accession>A0A8T0HBQ4</accession>
<feature type="compositionally biased region" description="Acidic residues" evidence="4">
    <location>
        <begin position="517"/>
        <end position="527"/>
    </location>
</feature>